<gene>
    <name evidence="12" type="ORF">OSB1V03_LOCUS7758</name>
</gene>
<dbReference type="InterPro" id="IPR023175">
    <property type="entry name" value="Vta1/CALS_N_sf"/>
</dbReference>
<feature type="region of interest" description="Disordered" evidence="9">
    <location>
        <begin position="171"/>
        <end position="213"/>
    </location>
</feature>
<keyword evidence="5" id="KW-0963">Cytoplasm</keyword>
<evidence type="ECO:0000256" key="3">
    <source>
        <dbReference type="ARBA" id="ARBA00007895"/>
    </source>
</evidence>
<evidence type="ECO:0008006" key="14">
    <source>
        <dbReference type="Google" id="ProtNLM"/>
    </source>
</evidence>
<dbReference type="EMBL" id="CAJPIZ010004637">
    <property type="protein sequence ID" value="CAG2107758.1"/>
    <property type="molecule type" value="Genomic_DNA"/>
</dbReference>
<comment type="similarity">
    <text evidence="3">Belongs to the VTA1 family.</text>
</comment>
<keyword evidence="7" id="KW-0653">Protein transport</keyword>
<feature type="compositionally biased region" description="Polar residues" evidence="9">
    <location>
        <begin position="178"/>
        <end position="188"/>
    </location>
</feature>
<dbReference type="InterPro" id="IPR039431">
    <property type="entry name" value="Vta1/CALS_N"/>
</dbReference>
<dbReference type="GO" id="GO:0015031">
    <property type="term" value="P:protein transport"/>
    <property type="evidence" value="ECO:0007669"/>
    <property type="project" value="UniProtKB-KW"/>
</dbReference>
<accession>A0A7R9KQ50</accession>
<dbReference type="Pfam" id="PF18097">
    <property type="entry name" value="Vta1_C"/>
    <property type="match status" value="1"/>
</dbReference>
<evidence type="ECO:0000256" key="9">
    <source>
        <dbReference type="SAM" id="MobiDB-lite"/>
    </source>
</evidence>
<evidence type="ECO:0000256" key="1">
    <source>
        <dbReference type="ARBA" id="ARBA00004481"/>
    </source>
</evidence>
<dbReference type="EMBL" id="OC859212">
    <property type="protein sequence ID" value="CAD7627328.1"/>
    <property type="molecule type" value="Genomic_DNA"/>
</dbReference>
<feature type="compositionally biased region" description="Polar residues" evidence="9">
    <location>
        <begin position="200"/>
        <end position="213"/>
    </location>
</feature>
<protein>
    <recommendedName>
        <fullName evidence="14">Vacuolar protein sorting-associated protein VTA1</fullName>
    </recommendedName>
</protein>
<dbReference type="GO" id="GO:0005771">
    <property type="term" value="C:multivesicular body"/>
    <property type="evidence" value="ECO:0007669"/>
    <property type="project" value="TreeGrafter"/>
</dbReference>
<dbReference type="GO" id="GO:0032511">
    <property type="term" value="P:late endosome to vacuole transport via multivesicular body sorting pathway"/>
    <property type="evidence" value="ECO:0007669"/>
    <property type="project" value="InterPro"/>
</dbReference>
<feature type="domain" description="Vta1 C-terminal" evidence="11">
    <location>
        <begin position="235"/>
        <end position="270"/>
    </location>
</feature>
<dbReference type="OrthoDB" id="391137at2759"/>
<keyword evidence="6" id="KW-0967">Endosome</keyword>
<evidence type="ECO:0000256" key="8">
    <source>
        <dbReference type="ARBA" id="ARBA00023136"/>
    </source>
</evidence>
<evidence type="ECO:0000259" key="11">
    <source>
        <dbReference type="Pfam" id="PF18097"/>
    </source>
</evidence>
<evidence type="ECO:0000256" key="7">
    <source>
        <dbReference type="ARBA" id="ARBA00022927"/>
    </source>
</evidence>
<keyword evidence="4" id="KW-0813">Transport</keyword>
<evidence type="ECO:0000259" key="10">
    <source>
        <dbReference type="Pfam" id="PF04652"/>
    </source>
</evidence>
<evidence type="ECO:0000256" key="6">
    <source>
        <dbReference type="ARBA" id="ARBA00022753"/>
    </source>
</evidence>
<organism evidence="12">
    <name type="scientific">Medioppia subpectinata</name>
    <dbReference type="NCBI Taxonomy" id="1979941"/>
    <lineage>
        <taxon>Eukaryota</taxon>
        <taxon>Metazoa</taxon>
        <taxon>Ecdysozoa</taxon>
        <taxon>Arthropoda</taxon>
        <taxon>Chelicerata</taxon>
        <taxon>Arachnida</taxon>
        <taxon>Acari</taxon>
        <taxon>Acariformes</taxon>
        <taxon>Sarcoptiformes</taxon>
        <taxon>Oribatida</taxon>
        <taxon>Brachypylina</taxon>
        <taxon>Oppioidea</taxon>
        <taxon>Oppiidae</taxon>
        <taxon>Medioppia</taxon>
    </lineage>
</organism>
<sequence>MAQNIAPFPAVPPSLRSLQTFMRIASDLEKMDPTIGYWCRFYCVQTGLKIDSKSKEAEKKLRHENEAVTNEMVGQAHVENYALNMFNKADTDDREGSANKNTSRLFLISSHLFDVLSVFGEVPEEVTKRCKYAKWKAIYISRCLKNGETPVPGPVAGTDAEDFDQYLPNIPSADYGMTSDSNEDNNTPQPLPRAGAPNFAGNQPAVSSSYSSQPMATETESVITAMNGMSLSAEDVLKAQKYCKFAGSALQYEDIPTAITNLQKALSLLTTGQE</sequence>
<dbReference type="PANTHER" id="PTHR46009:SF1">
    <property type="entry name" value="VACUOLAR PROTEIN SORTING-ASSOCIATED PROTEIN VTA1 HOMOLOG"/>
    <property type="match status" value="1"/>
</dbReference>
<dbReference type="Pfam" id="PF04652">
    <property type="entry name" value="Vta1"/>
    <property type="match status" value="1"/>
</dbReference>
<keyword evidence="8" id="KW-0472">Membrane</keyword>
<dbReference type="FunFam" id="1.20.5.420:FF:000001">
    <property type="entry name" value="Vacuolar protein sorting-associated protein VTA1 homolog"/>
    <property type="match status" value="1"/>
</dbReference>
<evidence type="ECO:0000256" key="2">
    <source>
        <dbReference type="ARBA" id="ARBA00004496"/>
    </source>
</evidence>
<evidence type="ECO:0000256" key="4">
    <source>
        <dbReference type="ARBA" id="ARBA00022448"/>
    </source>
</evidence>
<evidence type="ECO:0000313" key="13">
    <source>
        <dbReference type="Proteomes" id="UP000759131"/>
    </source>
</evidence>
<evidence type="ECO:0000256" key="5">
    <source>
        <dbReference type="ARBA" id="ARBA00022490"/>
    </source>
</evidence>
<keyword evidence="13" id="KW-1185">Reference proteome</keyword>
<dbReference type="InterPro" id="IPR044538">
    <property type="entry name" value="Vta1-like"/>
</dbReference>
<dbReference type="GO" id="GO:0010008">
    <property type="term" value="C:endosome membrane"/>
    <property type="evidence" value="ECO:0007669"/>
    <property type="project" value="UniProtKB-SubCell"/>
</dbReference>
<name>A0A7R9KQ50_9ACAR</name>
<dbReference type="Proteomes" id="UP000759131">
    <property type="component" value="Unassembled WGS sequence"/>
</dbReference>
<dbReference type="Gene3D" id="1.25.40.270">
    <property type="entry name" value="Vacuolar protein sorting-associated protein vta1"/>
    <property type="match status" value="1"/>
</dbReference>
<proteinExistence type="inferred from homology"/>
<evidence type="ECO:0000313" key="12">
    <source>
        <dbReference type="EMBL" id="CAD7627328.1"/>
    </source>
</evidence>
<reference evidence="12" key="1">
    <citation type="submission" date="2020-11" db="EMBL/GenBank/DDBJ databases">
        <authorList>
            <person name="Tran Van P."/>
        </authorList>
    </citation>
    <scope>NUCLEOTIDE SEQUENCE</scope>
</reference>
<dbReference type="InterPro" id="IPR041212">
    <property type="entry name" value="Vta1_C"/>
</dbReference>
<feature type="domain" description="Vta1/callose synthase N-terminal" evidence="10">
    <location>
        <begin position="18"/>
        <end position="146"/>
    </location>
</feature>
<dbReference type="AlphaFoldDB" id="A0A7R9KQ50"/>
<comment type="subcellular location">
    <subcellularLocation>
        <location evidence="2">Cytoplasm</location>
    </subcellularLocation>
    <subcellularLocation>
        <location evidence="1">Endosome membrane</location>
        <topology evidence="1">Peripheral membrane protein</topology>
    </subcellularLocation>
</comment>
<dbReference type="PANTHER" id="PTHR46009">
    <property type="entry name" value="VACUOLAR PROTEIN SORTING-ASSOCIATED PROTEIN VTA1 HOMOLOG"/>
    <property type="match status" value="1"/>
</dbReference>
<dbReference type="Gene3D" id="1.20.5.420">
    <property type="entry name" value="Immunoglobulin FC, subunit C"/>
    <property type="match status" value="1"/>
</dbReference>